<dbReference type="Proteomes" id="UP000785679">
    <property type="component" value="Unassembled WGS sequence"/>
</dbReference>
<proteinExistence type="predicted"/>
<protein>
    <submittedName>
        <fullName evidence="1">Uncharacterized protein</fullName>
    </submittedName>
</protein>
<comment type="caution">
    <text evidence="1">The sequence shown here is derived from an EMBL/GenBank/DDBJ whole genome shotgun (WGS) entry which is preliminary data.</text>
</comment>
<dbReference type="AlphaFoldDB" id="A0A8J8P4N5"/>
<keyword evidence="2" id="KW-1185">Reference proteome</keyword>
<accession>A0A8J8P4N5</accession>
<dbReference type="EMBL" id="RRYP01000088">
    <property type="protein sequence ID" value="TNV88027.1"/>
    <property type="molecule type" value="Genomic_DNA"/>
</dbReference>
<evidence type="ECO:0000313" key="2">
    <source>
        <dbReference type="Proteomes" id="UP000785679"/>
    </source>
</evidence>
<sequence length="177" mass="20494">MHLAEQTLQNQRKNQILCIIGEQCEGICIINLRNNWIASILARSNARVAICQDVAISAQFAKWRQFTAPIINSPVKLYQAVVNCDRDLKGLKGVYLQLMCHQELDRAIRRPQNHYCSELIRSNGPDNQQMFLTEKQAWMRLKSLLSFKYYLLPHATSNIHEYNSLSSKILQETYTPQ</sequence>
<gene>
    <name evidence="1" type="ORF">FGO68_gene8848</name>
</gene>
<evidence type="ECO:0000313" key="1">
    <source>
        <dbReference type="EMBL" id="TNV88027.1"/>
    </source>
</evidence>
<organism evidence="1 2">
    <name type="scientific">Halteria grandinella</name>
    <dbReference type="NCBI Taxonomy" id="5974"/>
    <lineage>
        <taxon>Eukaryota</taxon>
        <taxon>Sar</taxon>
        <taxon>Alveolata</taxon>
        <taxon>Ciliophora</taxon>
        <taxon>Intramacronucleata</taxon>
        <taxon>Spirotrichea</taxon>
        <taxon>Stichotrichia</taxon>
        <taxon>Sporadotrichida</taxon>
        <taxon>Halteriidae</taxon>
        <taxon>Halteria</taxon>
    </lineage>
</organism>
<reference evidence="1" key="1">
    <citation type="submission" date="2019-06" db="EMBL/GenBank/DDBJ databases">
        <authorList>
            <person name="Zheng W."/>
        </authorList>
    </citation>
    <scope>NUCLEOTIDE SEQUENCE</scope>
    <source>
        <strain evidence="1">QDHG01</strain>
    </source>
</reference>
<name>A0A8J8P4N5_HALGN</name>